<name>V4PNG0_9CAUL</name>
<protein>
    <recommendedName>
        <fullName evidence="2">Tail specific protease domain-containing protein</fullName>
    </recommendedName>
</protein>
<keyword evidence="1" id="KW-0732">Signal</keyword>
<evidence type="ECO:0000259" key="2">
    <source>
        <dbReference type="Pfam" id="PF03572"/>
    </source>
</evidence>
<dbReference type="Pfam" id="PF03572">
    <property type="entry name" value="Peptidase_S41"/>
    <property type="match status" value="1"/>
</dbReference>
<dbReference type="SUPFAM" id="SSF52096">
    <property type="entry name" value="ClpP/crotonase"/>
    <property type="match status" value="1"/>
</dbReference>
<feature type="signal peptide" evidence="1">
    <location>
        <begin position="1"/>
        <end position="28"/>
    </location>
</feature>
<feature type="chain" id="PRO_5004723973" description="Tail specific protease domain-containing protein" evidence="1">
    <location>
        <begin position="29"/>
        <end position="505"/>
    </location>
</feature>
<comment type="caution">
    <text evidence="3">The sequence shown here is derived from an EMBL/GenBank/DDBJ whole genome shotgun (WGS) entry which is preliminary data.</text>
</comment>
<dbReference type="GO" id="GO:0004175">
    <property type="term" value="F:endopeptidase activity"/>
    <property type="evidence" value="ECO:0007669"/>
    <property type="project" value="TreeGrafter"/>
</dbReference>
<keyword evidence="4" id="KW-1185">Reference proteome</keyword>
<dbReference type="EMBL" id="AWGB01000047">
    <property type="protein sequence ID" value="ESQ87025.1"/>
    <property type="molecule type" value="Genomic_DNA"/>
</dbReference>
<organism evidence="3 4">
    <name type="scientific">Asticcacaulis benevestitus DSM 16100 = ATCC BAA-896</name>
    <dbReference type="NCBI Taxonomy" id="1121022"/>
    <lineage>
        <taxon>Bacteria</taxon>
        <taxon>Pseudomonadati</taxon>
        <taxon>Pseudomonadota</taxon>
        <taxon>Alphaproteobacteria</taxon>
        <taxon>Caulobacterales</taxon>
        <taxon>Caulobacteraceae</taxon>
        <taxon>Asticcacaulis</taxon>
    </lineage>
</organism>
<proteinExistence type="predicted"/>
<feature type="domain" description="Tail specific protease" evidence="2">
    <location>
        <begin position="184"/>
        <end position="475"/>
    </location>
</feature>
<dbReference type="InterPro" id="IPR029045">
    <property type="entry name" value="ClpP/crotonase-like_dom_sf"/>
</dbReference>
<evidence type="ECO:0000313" key="4">
    <source>
        <dbReference type="Proteomes" id="UP000017837"/>
    </source>
</evidence>
<dbReference type="GO" id="GO:0006508">
    <property type="term" value="P:proteolysis"/>
    <property type="evidence" value="ECO:0007669"/>
    <property type="project" value="InterPro"/>
</dbReference>
<accession>V4PNG0</accession>
<dbReference type="OrthoDB" id="7210007at2"/>
<dbReference type="eggNOG" id="ENOG5033HVZ">
    <property type="taxonomic scope" value="Bacteria"/>
</dbReference>
<sequence>MRIRGSLWNIVLPTAWLVVAGIASSVQAAAPPSPGFDPAAWRADYDQLKHVLEQNYSSLSWYGSPEGGLNLPRLDHQTRTALAAARSDSEARRAIEQFVTAFRGGHFQVQGDLAPAATPQPSPVAARPIDVTDPEGTCAALGFNPNYNMAFSVPFEALPEFKLTGDGMHTVWRTGLANVGGTKVGIIRLQKFAMRGFPATCTLAWAKLAASHAPITSRALRDAAYLMWYSSFGDEIAKLRNAGAALLVIDVGNNTGGDDSGDIFPRLLTDKPVRSAQLMVTSTPAGAAYFDEQIEGIDDVLGEHPSDESQSALNEARTFFVKAKAEAAAPCDLSWVWREQRPWHHLGCTRLVEAGYAGGYKATLPRGAFGSNQDVSSQLSLASGADDIWAMWAGPVYVVTDGKTYSSAEMFSAVIQDNGIGKTVGVKTGGDGCGFMGGDKSVVLDHSHIRLRIPNCVRLRRDGGNEVSGISPDLPVVPTEGEDDRQRAERMLHAVVDDAPLTNKH</sequence>
<dbReference type="Proteomes" id="UP000017837">
    <property type="component" value="Unassembled WGS sequence"/>
</dbReference>
<evidence type="ECO:0000256" key="1">
    <source>
        <dbReference type="SAM" id="SignalP"/>
    </source>
</evidence>
<dbReference type="PATRIC" id="fig|1121022.4.peg.3574"/>
<reference evidence="3 4" key="1">
    <citation type="journal article" date="2014" name="Nature">
        <title>Sequential evolution of bacterial morphology by co-option of a developmental regulator.</title>
        <authorList>
            <person name="Jiang C."/>
            <person name="Brown P.J."/>
            <person name="Ducret A."/>
            <person name="Brun Y.V."/>
        </authorList>
    </citation>
    <scope>NUCLEOTIDE SEQUENCE [LARGE SCALE GENOMIC DNA]</scope>
    <source>
        <strain evidence="3 4">DSM 16100</strain>
    </source>
</reference>
<dbReference type="AlphaFoldDB" id="V4PNG0"/>
<dbReference type="STRING" id="1121022.GCA_000376105_03760"/>
<dbReference type="PANTHER" id="PTHR32060:SF22">
    <property type="entry name" value="CARBOXYL-TERMINAL-PROCESSING PEPTIDASE 3, CHLOROPLASTIC"/>
    <property type="match status" value="1"/>
</dbReference>
<dbReference type="PANTHER" id="PTHR32060">
    <property type="entry name" value="TAIL-SPECIFIC PROTEASE"/>
    <property type="match status" value="1"/>
</dbReference>
<dbReference type="GO" id="GO:0008236">
    <property type="term" value="F:serine-type peptidase activity"/>
    <property type="evidence" value="ECO:0007669"/>
    <property type="project" value="InterPro"/>
</dbReference>
<dbReference type="InterPro" id="IPR005151">
    <property type="entry name" value="Tail-specific_protease"/>
</dbReference>
<evidence type="ECO:0000313" key="3">
    <source>
        <dbReference type="EMBL" id="ESQ87025.1"/>
    </source>
</evidence>
<dbReference type="RefSeq" id="WP_018083442.1">
    <property type="nucleotide sequence ID" value="NZ_AQWM01000032.1"/>
</dbReference>
<gene>
    <name evidence="3" type="ORF">ABENE_17500</name>
</gene>
<dbReference type="Gene3D" id="3.90.226.10">
    <property type="entry name" value="2-enoyl-CoA Hydratase, Chain A, domain 1"/>
    <property type="match status" value="1"/>
</dbReference>